<dbReference type="NCBIfam" id="TIGR01139">
    <property type="entry name" value="cysK"/>
    <property type="match status" value="1"/>
</dbReference>
<evidence type="ECO:0000256" key="1">
    <source>
        <dbReference type="ARBA" id="ARBA00001933"/>
    </source>
</evidence>
<name>A0A1Y4ENT4_9FIRM</name>
<sequence length="304" mass="32715">MSIKKSVLETIGKTPLIEIDRFKEATNIKNNLYTKVEFFNPGGSVKDRVGLNLIKQAYQDKLIDEHTTIIEPTSGNTGIGLAIACAIYGNKLILTMPETMSIERQKLLKAYGANLVLTEGKKGMQGAVDKANALANEIENSFIPGQFVNPNNPLIHTETTALEIIDDFNDKIDYFVAGIGTGGTITGVSKVLKEKYPEIKIIAVEPSDSPLISKGKAGSHGIQGIGANFIPEILDLNIIDEVITVDLDEAYQMSRLLAKKEGLLVGISSGAALAAASKLPGENKNVVVLLPDTGERYLSTALFE</sequence>
<dbReference type="FunFam" id="3.40.50.1100:FF:000006">
    <property type="entry name" value="Cysteine synthase"/>
    <property type="match status" value="1"/>
</dbReference>
<evidence type="ECO:0000313" key="14">
    <source>
        <dbReference type="EMBL" id="HJF40072.1"/>
    </source>
</evidence>
<dbReference type="Proteomes" id="UP000749320">
    <property type="component" value="Unassembled WGS sequence"/>
</dbReference>
<dbReference type="RefSeq" id="WP_087255801.1">
    <property type="nucleotide sequence ID" value="NZ_CAJFOD010000103.1"/>
</dbReference>
<keyword evidence="6 12" id="KW-0808">Transferase</keyword>
<evidence type="ECO:0000313" key="15">
    <source>
        <dbReference type="EMBL" id="OUQ05418.1"/>
    </source>
</evidence>
<reference evidence="14" key="3">
    <citation type="journal article" date="2021" name="PeerJ">
        <title>Extensive microbial diversity within the chicken gut microbiome revealed by metagenomics and culture.</title>
        <authorList>
            <person name="Gilroy R."/>
            <person name="Ravi A."/>
            <person name="Getino M."/>
            <person name="Pursley I."/>
            <person name="Horton D.L."/>
            <person name="Alikhan N.F."/>
            <person name="Baker D."/>
            <person name="Gharbi K."/>
            <person name="Hall N."/>
            <person name="Watson M."/>
            <person name="Adriaenssens E.M."/>
            <person name="Foster-Nyarko E."/>
            <person name="Jarju S."/>
            <person name="Secka A."/>
            <person name="Antonio M."/>
            <person name="Oren A."/>
            <person name="Chaudhuri R.R."/>
            <person name="La Ragione R."/>
            <person name="Hildebrand F."/>
            <person name="Pallen M.J."/>
        </authorList>
    </citation>
    <scope>NUCLEOTIDE SEQUENCE</scope>
    <source>
        <strain evidence="14">CHK193-16274</strain>
    </source>
</reference>
<dbReference type="InterPro" id="IPR050214">
    <property type="entry name" value="Cys_Synth/Cystath_Beta-Synth"/>
</dbReference>
<proteinExistence type="inferred from homology"/>
<keyword evidence="8 12" id="KW-0198">Cysteine biosynthesis</keyword>
<evidence type="ECO:0000256" key="12">
    <source>
        <dbReference type="RuleBase" id="RU003985"/>
    </source>
</evidence>
<comment type="similarity">
    <text evidence="3 12">Belongs to the cysteine synthase/cystathionine beta-synthase family.</text>
</comment>
<evidence type="ECO:0000256" key="8">
    <source>
        <dbReference type="ARBA" id="ARBA00023192"/>
    </source>
</evidence>
<evidence type="ECO:0000256" key="5">
    <source>
        <dbReference type="ARBA" id="ARBA00022605"/>
    </source>
</evidence>
<feature type="binding site" evidence="10">
    <location>
        <begin position="180"/>
        <end position="184"/>
    </location>
    <ligand>
        <name>pyridoxal 5'-phosphate</name>
        <dbReference type="ChEBI" id="CHEBI:597326"/>
    </ligand>
</feature>
<dbReference type="EC" id="2.5.1.47" evidence="4 12"/>
<keyword evidence="5 12" id="KW-0028">Amino-acid biosynthesis</keyword>
<gene>
    <name evidence="14" type="primary">cysK</name>
    <name evidence="15" type="ORF">B5E91_05195</name>
    <name evidence="14" type="ORF">K8V91_04030</name>
</gene>
<comment type="catalytic activity">
    <reaction evidence="9 12">
        <text>O-acetyl-L-serine + hydrogen sulfide = L-cysteine + acetate</text>
        <dbReference type="Rhea" id="RHEA:14829"/>
        <dbReference type="ChEBI" id="CHEBI:29919"/>
        <dbReference type="ChEBI" id="CHEBI:30089"/>
        <dbReference type="ChEBI" id="CHEBI:35235"/>
        <dbReference type="ChEBI" id="CHEBI:58340"/>
        <dbReference type="EC" id="2.5.1.47"/>
    </reaction>
</comment>
<evidence type="ECO:0000259" key="13">
    <source>
        <dbReference type="Pfam" id="PF00291"/>
    </source>
</evidence>
<reference evidence="15" key="2">
    <citation type="journal article" date="2018" name="BMC Genomics">
        <title>Whole genome sequencing and function prediction of 133 gut anaerobes isolated from chicken caecum in pure cultures.</title>
        <authorList>
            <person name="Medvecky M."/>
            <person name="Cejkova D."/>
            <person name="Polansky O."/>
            <person name="Karasova D."/>
            <person name="Kubasova T."/>
            <person name="Cizek A."/>
            <person name="Rychlik I."/>
        </authorList>
    </citation>
    <scope>NUCLEOTIDE SEQUENCE</scope>
    <source>
        <strain evidence="15">An149</strain>
    </source>
</reference>
<dbReference type="InterPro" id="IPR001216">
    <property type="entry name" value="P-phosphate_BS"/>
</dbReference>
<evidence type="ECO:0000256" key="2">
    <source>
        <dbReference type="ARBA" id="ARBA00004962"/>
    </source>
</evidence>
<protein>
    <recommendedName>
        <fullName evidence="4 12">Cysteine synthase</fullName>
        <ecNumber evidence="4 12">2.5.1.47</ecNumber>
    </recommendedName>
</protein>
<dbReference type="InterPro" id="IPR005859">
    <property type="entry name" value="CysK"/>
</dbReference>
<dbReference type="InterPro" id="IPR001926">
    <property type="entry name" value="TrpB-like_PALP"/>
</dbReference>
<evidence type="ECO:0000256" key="4">
    <source>
        <dbReference type="ARBA" id="ARBA00012681"/>
    </source>
</evidence>
<reference evidence="16" key="1">
    <citation type="submission" date="2017-04" db="EMBL/GenBank/DDBJ databases">
        <title>Function of individual gut microbiota members based on whole genome sequencing of pure cultures obtained from chicken caecum.</title>
        <authorList>
            <person name="Medvecky M."/>
            <person name="Cejkova D."/>
            <person name="Polansky O."/>
            <person name="Karasova D."/>
            <person name="Kubasova T."/>
            <person name="Cizek A."/>
            <person name="Rychlik I."/>
        </authorList>
    </citation>
    <scope>NUCLEOTIDE SEQUENCE [LARGE SCALE GENOMIC DNA]</scope>
    <source>
        <strain evidence="16">An149</strain>
    </source>
</reference>
<evidence type="ECO:0000313" key="16">
    <source>
        <dbReference type="Proteomes" id="UP000196258"/>
    </source>
</evidence>
<evidence type="ECO:0000256" key="11">
    <source>
        <dbReference type="PIRSR" id="PIRSR605856-51"/>
    </source>
</evidence>
<feature type="modified residue" description="N6-(pyridoxal phosphate)lysine" evidence="11">
    <location>
        <position position="46"/>
    </location>
</feature>
<dbReference type="InterPro" id="IPR005856">
    <property type="entry name" value="Cys_synth"/>
</dbReference>
<comment type="cofactor">
    <cofactor evidence="1 10 12">
        <name>pyridoxal 5'-phosphate</name>
        <dbReference type="ChEBI" id="CHEBI:597326"/>
    </cofactor>
</comment>
<dbReference type="PROSITE" id="PS00901">
    <property type="entry name" value="CYS_SYNTHASE"/>
    <property type="match status" value="1"/>
</dbReference>
<dbReference type="PANTHER" id="PTHR10314">
    <property type="entry name" value="CYSTATHIONINE BETA-SYNTHASE"/>
    <property type="match status" value="1"/>
</dbReference>
<dbReference type="GO" id="GO:0004124">
    <property type="term" value="F:cysteine synthase activity"/>
    <property type="evidence" value="ECO:0007669"/>
    <property type="project" value="UniProtKB-UniRule"/>
</dbReference>
<reference evidence="14" key="4">
    <citation type="submission" date="2021-09" db="EMBL/GenBank/DDBJ databases">
        <authorList>
            <person name="Gilroy R."/>
        </authorList>
    </citation>
    <scope>NUCLEOTIDE SEQUENCE</scope>
    <source>
        <strain evidence="14">CHK193-16274</strain>
    </source>
</reference>
<feature type="binding site" evidence="10">
    <location>
        <position position="268"/>
    </location>
    <ligand>
        <name>pyridoxal 5'-phosphate</name>
        <dbReference type="ChEBI" id="CHEBI:597326"/>
    </ligand>
</feature>
<feature type="domain" description="Tryptophan synthase beta chain-like PALP" evidence="13">
    <location>
        <begin position="8"/>
        <end position="292"/>
    </location>
</feature>
<dbReference type="EMBL" id="NFLB01000005">
    <property type="protein sequence ID" value="OUQ05418.1"/>
    <property type="molecule type" value="Genomic_DNA"/>
</dbReference>
<accession>A0A1Y4ENT4</accession>
<dbReference type="SUPFAM" id="SSF53686">
    <property type="entry name" value="Tryptophan synthase beta subunit-like PLP-dependent enzymes"/>
    <property type="match status" value="1"/>
</dbReference>
<organism evidence="15 16">
    <name type="scientific">Thomasclavelia spiroformis</name>
    <dbReference type="NCBI Taxonomy" id="29348"/>
    <lineage>
        <taxon>Bacteria</taxon>
        <taxon>Bacillati</taxon>
        <taxon>Bacillota</taxon>
        <taxon>Erysipelotrichia</taxon>
        <taxon>Erysipelotrichales</taxon>
        <taxon>Coprobacillaceae</taxon>
        <taxon>Thomasclavelia</taxon>
    </lineage>
</organism>
<evidence type="ECO:0000256" key="9">
    <source>
        <dbReference type="ARBA" id="ARBA00047931"/>
    </source>
</evidence>
<dbReference type="GO" id="GO:0006535">
    <property type="term" value="P:cysteine biosynthetic process from serine"/>
    <property type="evidence" value="ECO:0007669"/>
    <property type="project" value="UniProtKB-UniRule"/>
</dbReference>
<dbReference type="Proteomes" id="UP000196258">
    <property type="component" value="Unassembled WGS sequence"/>
</dbReference>
<dbReference type="EMBL" id="DYWV01000135">
    <property type="protein sequence ID" value="HJF40072.1"/>
    <property type="molecule type" value="Genomic_DNA"/>
</dbReference>
<evidence type="ECO:0000256" key="6">
    <source>
        <dbReference type="ARBA" id="ARBA00022679"/>
    </source>
</evidence>
<dbReference type="Pfam" id="PF00291">
    <property type="entry name" value="PALP"/>
    <property type="match status" value="1"/>
</dbReference>
<dbReference type="Gene3D" id="3.40.50.1100">
    <property type="match status" value="2"/>
</dbReference>
<comment type="pathway">
    <text evidence="2">Amino-acid biosynthesis; L-cysteine biosynthesis; L-cysteine from L-serine: step 2/2.</text>
</comment>
<comment type="caution">
    <text evidence="15">The sequence shown here is derived from an EMBL/GenBank/DDBJ whole genome shotgun (WGS) entry which is preliminary data.</text>
</comment>
<dbReference type="CDD" id="cd01561">
    <property type="entry name" value="CBS_like"/>
    <property type="match status" value="1"/>
</dbReference>
<dbReference type="AlphaFoldDB" id="A0A1Y4ENT4"/>
<dbReference type="UniPathway" id="UPA00136">
    <property type="reaction ID" value="UER00200"/>
</dbReference>
<evidence type="ECO:0000256" key="3">
    <source>
        <dbReference type="ARBA" id="ARBA00007103"/>
    </source>
</evidence>
<evidence type="ECO:0000256" key="10">
    <source>
        <dbReference type="PIRSR" id="PIRSR605856-50"/>
    </source>
</evidence>
<keyword evidence="7 10" id="KW-0663">Pyridoxal phosphate</keyword>
<dbReference type="NCBIfam" id="TIGR01136">
    <property type="entry name" value="cysKM"/>
    <property type="match status" value="1"/>
</dbReference>
<dbReference type="InterPro" id="IPR036052">
    <property type="entry name" value="TrpB-like_PALP_sf"/>
</dbReference>
<evidence type="ECO:0000256" key="7">
    <source>
        <dbReference type="ARBA" id="ARBA00022898"/>
    </source>
</evidence>
<feature type="binding site" evidence="10">
    <location>
        <position position="76"/>
    </location>
    <ligand>
        <name>pyridoxal 5'-phosphate</name>
        <dbReference type="ChEBI" id="CHEBI:597326"/>
    </ligand>
</feature>